<organism evidence="2 3">
    <name type="scientific">Coccomyxa subellipsoidea</name>
    <dbReference type="NCBI Taxonomy" id="248742"/>
    <lineage>
        <taxon>Eukaryota</taxon>
        <taxon>Viridiplantae</taxon>
        <taxon>Chlorophyta</taxon>
        <taxon>core chlorophytes</taxon>
        <taxon>Trebouxiophyceae</taxon>
        <taxon>Trebouxiophyceae incertae sedis</taxon>
        <taxon>Coccomyxaceae</taxon>
        <taxon>Coccomyxa</taxon>
    </lineage>
</organism>
<dbReference type="Proteomes" id="UP001491310">
    <property type="component" value="Unassembled WGS sequence"/>
</dbReference>
<evidence type="ECO:0000313" key="2">
    <source>
        <dbReference type="EMBL" id="KAK9918675.1"/>
    </source>
</evidence>
<feature type="signal peptide" evidence="1">
    <location>
        <begin position="1"/>
        <end position="27"/>
    </location>
</feature>
<gene>
    <name evidence="2" type="ORF">WJX75_005875</name>
</gene>
<sequence>MNSVQCSRWRFVAGVLALGLTGGLAAAEGLAPGELPGGSEPLRSLSKAVNIWRGSWHSQATRESLLEKYSFLEPAVEQLEAVVRNRGPEATLAAMQVPDALCLTFLEAALKQLYLIQQIVSKEGVERALYLPTLAVAELRGRHFGGYCEYLFRDTLTKLLRAVMEVKQESTFSGGVYQLLAQLMSALEHKLDENLYQEPDAEVSMDGILTDLGRWPVSPMNG</sequence>
<reference evidence="2 3" key="1">
    <citation type="journal article" date="2024" name="Nat. Commun.">
        <title>Phylogenomics reveals the evolutionary origins of lichenization in chlorophyte algae.</title>
        <authorList>
            <person name="Puginier C."/>
            <person name="Libourel C."/>
            <person name="Otte J."/>
            <person name="Skaloud P."/>
            <person name="Haon M."/>
            <person name="Grisel S."/>
            <person name="Petersen M."/>
            <person name="Berrin J.G."/>
            <person name="Delaux P.M."/>
            <person name="Dal Grande F."/>
            <person name="Keller J."/>
        </authorList>
    </citation>
    <scope>NUCLEOTIDE SEQUENCE [LARGE SCALE GENOMIC DNA]</scope>
    <source>
        <strain evidence="2 3">SAG 216-7</strain>
    </source>
</reference>
<keyword evidence="3" id="KW-1185">Reference proteome</keyword>
<accession>A0ABR2Z3X9</accession>
<evidence type="ECO:0000256" key="1">
    <source>
        <dbReference type="SAM" id="SignalP"/>
    </source>
</evidence>
<comment type="caution">
    <text evidence="2">The sequence shown here is derived from an EMBL/GenBank/DDBJ whole genome shotgun (WGS) entry which is preliminary data.</text>
</comment>
<proteinExistence type="predicted"/>
<dbReference type="EMBL" id="JALJOT010000001">
    <property type="protein sequence ID" value="KAK9918675.1"/>
    <property type="molecule type" value="Genomic_DNA"/>
</dbReference>
<keyword evidence="1" id="KW-0732">Signal</keyword>
<evidence type="ECO:0000313" key="3">
    <source>
        <dbReference type="Proteomes" id="UP001491310"/>
    </source>
</evidence>
<name>A0ABR2Z3X9_9CHLO</name>
<protein>
    <submittedName>
        <fullName evidence="2">Uncharacterized protein</fullName>
    </submittedName>
</protein>
<feature type="chain" id="PRO_5045319489" evidence="1">
    <location>
        <begin position="28"/>
        <end position="222"/>
    </location>
</feature>